<feature type="compositionally biased region" description="Polar residues" evidence="3">
    <location>
        <begin position="325"/>
        <end position="343"/>
    </location>
</feature>
<organism evidence="5 6">
    <name type="scientific">Podospora didyma</name>
    <dbReference type="NCBI Taxonomy" id="330526"/>
    <lineage>
        <taxon>Eukaryota</taxon>
        <taxon>Fungi</taxon>
        <taxon>Dikarya</taxon>
        <taxon>Ascomycota</taxon>
        <taxon>Pezizomycotina</taxon>
        <taxon>Sordariomycetes</taxon>
        <taxon>Sordariomycetidae</taxon>
        <taxon>Sordariales</taxon>
        <taxon>Podosporaceae</taxon>
        <taxon>Podospora</taxon>
    </lineage>
</organism>
<dbReference type="PANTHER" id="PTHR11603">
    <property type="entry name" value="AAA FAMILY ATPASE"/>
    <property type="match status" value="1"/>
</dbReference>
<dbReference type="InterPro" id="IPR041628">
    <property type="entry name" value="ChlI/MoxR_AAA_lid"/>
</dbReference>
<dbReference type="Gene3D" id="1.10.8.80">
    <property type="entry name" value="Magnesium chelatase subunit I, C-Terminal domain"/>
    <property type="match status" value="1"/>
</dbReference>
<evidence type="ECO:0000256" key="3">
    <source>
        <dbReference type="SAM" id="MobiDB-lite"/>
    </source>
</evidence>
<feature type="domain" description="ChlI/MoxR AAA lid" evidence="4">
    <location>
        <begin position="378"/>
        <end position="438"/>
    </location>
</feature>
<gene>
    <name evidence="5" type="ORF">B0H63DRAFT_246872</name>
</gene>
<sequence length="473" mass="50900">MTDEQQLLLQRVHKLSDLELAALLSLVAHEHCLISTVPSAVGELAEELRLIATKTFNLTSAIVSCHAHTTLDDFATALMVVPSPGPATSPSSVSPGTNAPPRSVSPYQPRNNSNNNSRHEIHLAPSTSSPGYFSTLRPGGSSGLIPSSPSQQQQQQQQQQNHPHQPQIANVILAKDLDRAPRAVQIQALELLRTRRIFTRTSVQAAPKQFLFVAVLGAASGGQARVTPHLNDFFYIAHWHDAEADGFEHLDEEWGAARQVTGGGGYTIDDVADDGGDDDADAASTDSSQSVVKRGSALLTPTPDSNAADGWRLSSPIAGSVGVSKLSNNGSSPKQQQQQTSSPLFTDSDIAFLAQLGQQVHVDIDVTRYQLNIISFLRMHRAVAGGVSPTATKHFTQLMQHLAPLHGLDYATPSLVALAAKKVYLHRMRMVDDPEKERSMQWGSERAAVETLLAGIGPEDVIEDVLDMVAMPN</sequence>
<dbReference type="PANTHER" id="PTHR11603:SF132">
    <property type="entry name" value="C2H2-TYPE DOMAIN-CONTAINING PROTEIN"/>
    <property type="match status" value="1"/>
</dbReference>
<keyword evidence="6" id="KW-1185">Reference proteome</keyword>
<evidence type="ECO:0000259" key="4">
    <source>
        <dbReference type="Pfam" id="PF17863"/>
    </source>
</evidence>
<dbReference type="AlphaFoldDB" id="A0AAE0KLJ7"/>
<accession>A0AAE0KLJ7</accession>
<reference evidence="5" key="2">
    <citation type="submission" date="2023-06" db="EMBL/GenBank/DDBJ databases">
        <authorList>
            <consortium name="Lawrence Berkeley National Laboratory"/>
            <person name="Haridas S."/>
            <person name="Hensen N."/>
            <person name="Bonometti L."/>
            <person name="Westerberg I."/>
            <person name="Brannstrom I.O."/>
            <person name="Guillou S."/>
            <person name="Cros-Aarteil S."/>
            <person name="Calhoun S."/>
            <person name="Kuo A."/>
            <person name="Mondo S."/>
            <person name="Pangilinan J."/>
            <person name="Riley R."/>
            <person name="LaButti K."/>
            <person name="Andreopoulos B."/>
            <person name="Lipzen A."/>
            <person name="Chen C."/>
            <person name="Yanf M."/>
            <person name="Daum C."/>
            <person name="Ng V."/>
            <person name="Clum A."/>
            <person name="Steindorff A."/>
            <person name="Ohm R."/>
            <person name="Martin F."/>
            <person name="Silar P."/>
            <person name="Natvig D."/>
            <person name="Lalanne C."/>
            <person name="Gautier V."/>
            <person name="Ament-velasquez S.L."/>
            <person name="Kruys A."/>
            <person name="Hutchinson M.I."/>
            <person name="Powell A.J."/>
            <person name="Barry K."/>
            <person name="Miller A.N."/>
            <person name="Grigoriev I.V."/>
            <person name="Debuchy R."/>
            <person name="Gladieux P."/>
            <person name="Thoren M.H."/>
            <person name="Johannesson H."/>
        </authorList>
    </citation>
    <scope>NUCLEOTIDE SEQUENCE</scope>
    <source>
        <strain evidence="5">CBS 232.78</strain>
    </source>
</reference>
<evidence type="ECO:0000313" key="5">
    <source>
        <dbReference type="EMBL" id="KAK3378412.1"/>
    </source>
</evidence>
<comment type="pathway">
    <text evidence="2">Porphyrin-containing compound metabolism.</text>
</comment>
<feature type="compositionally biased region" description="Polar residues" evidence="3">
    <location>
        <begin position="105"/>
        <end position="116"/>
    </location>
</feature>
<proteinExistence type="predicted"/>
<feature type="compositionally biased region" description="Acidic residues" evidence="3">
    <location>
        <begin position="270"/>
        <end position="281"/>
    </location>
</feature>
<dbReference type="Proteomes" id="UP001285441">
    <property type="component" value="Unassembled WGS sequence"/>
</dbReference>
<protein>
    <recommendedName>
        <fullName evidence="1">magnesium chelatase</fullName>
        <ecNumber evidence="1">6.6.1.1</ecNumber>
    </recommendedName>
</protein>
<dbReference type="EMBL" id="JAULSW010000006">
    <property type="protein sequence ID" value="KAK3378412.1"/>
    <property type="molecule type" value="Genomic_DNA"/>
</dbReference>
<dbReference type="InterPro" id="IPR052041">
    <property type="entry name" value="Nucleic_acid_metab_PIN/TRAM"/>
</dbReference>
<feature type="compositionally biased region" description="Low complexity" evidence="3">
    <location>
        <begin position="146"/>
        <end position="165"/>
    </location>
</feature>
<reference evidence="5" key="1">
    <citation type="journal article" date="2023" name="Mol. Phylogenet. Evol.">
        <title>Genome-scale phylogeny and comparative genomics of the fungal order Sordariales.</title>
        <authorList>
            <person name="Hensen N."/>
            <person name="Bonometti L."/>
            <person name="Westerberg I."/>
            <person name="Brannstrom I.O."/>
            <person name="Guillou S."/>
            <person name="Cros-Aarteil S."/>
            <person name="Calhoun S."/>
            <person name="Haridas S."/>
            <person name="Kuo A."/>
            <person name="Mondo S."/>
            <person name="Pangilinan J."/>
            <person name="Riley R."/>
            <person name="LaButti K."/>
            <person name="Andreopoulos B."/>
            <person name="Lipzen A."/>
            <person name="Chen C."/>
            <person name="Yan M."/>
            <person name="Daum C."/>
            <person name="Ng V."/>
            <person name="Clum A."/>
            <person name="Steindorff A."/>
            <person name="Ohm R.A."/>
            <person name="Martin F."/>
            <person name="Silar P."/>
            <person name="Natvig D.O."/>
            <person name="Lalanne C."/>
            <person name="Gautier V."/>
            <person name="Ament-Velasquez S.L."/>
            <person name="Kruys A."/>
            <person name="Hutchinson M.I."/>
            <person name="Powell A.J."/>
            <person name="Barry K."/>
            <person name="Miller A.N."/>
            <person name="Grigoriev I.V."/>
            <person name="Debuchy R."/>
            <person name="Gladieux P."/>
            <person name="Hiltunen Thoren M."/>
            <person name="Johannesson H."/>
        </authorList>
    </citation>
    <scope>NUCLEOTIDE SEQUENCE</scope>
    <source>
        <strain evidence="5">CBS 232.78</strain>
    </source>
</reference>
<feature type="region of interest" description="Disordered" evidence="3">
    <location>
        <begin position="84"/>
        <end position="165"/>
    </location>
</feature>
<comment type="caution">
    <text evidence="5">The sequence shown here is derived from an EMBL/GenBank/DDBJ whole genome shotgun (WGS) entry which is preliminary data.</text>
</comment>
<evidence type="ECO:0000256" key="1">
    <source>
        <dbReference type="ARBA" id="ARBA00012825"/>
    </source>
</evidence>
<dbReference type="GO" id="GO:0016851">
    <property type="term" value="F:magnesium chelatase activity"/>
    <property type="evidence" value="ECO:0007669"/>
    <property type="project" value="UniProtKB-EC"/>
</dbReference>
<evidence type="ECO:0000313" key="6">
    <source>
        <dbReference type="Proteomes" id="UP001285441"/>
    </source>
</evidence>
<evidence type="ECO:0000256" key="2">
    <source>
        <dbReference type="ARBA" id="ARBA00023444"/>
    </source>
</evidence>
<feature type="compositionally biased region" description="Polar residues" evidence="3">
    <location>
        <begin position="86"/>
        <end position="97"/>
    </location>
</feature>
<name>A0AAE0KLJ7_9PEZI</name>
<dbReference type="EC" id="6.6.1.1" evidence="1"/>
<dbReference type="Pfam" id="PF17863">
    <property type="entry name" value="AAA_lid_2"/>
    <property type="match status" value="1"/>
</dbReference>
<feature type="compositionally biased region" description="Low complexity" evidence="3">
    <location>
        <begin position="282"/>
        <end position="292"/>
    </location>
</feature>
<feature type="region of interest" description="Disordered" evidence="3">
    <location>
        <begin position="265"/>
        <end position="343"/>
    </location>
</feature>